<dbReference type="SUPFAM" id="SSF81901">
    <property type="entry name" value="HCP-like"/>
    <property type="match status" value="3"/>
</dbReference>
<evidence type="ECO:0000313" key="2">
    <source>
        <dbReference type="Proteomes" id="UP000256923"/>
    </source>
</evidence>
<dbReference type="AlphaFoldDB" id="A0A7U6J218"/>
<dbReference type="InterPro" id="IPR011990">
    <property type="entry name" value="TPR-like_helical_dom_sf"/>
</dbReference>
<dbReference type="Proteomes" id="UP000256923">
    <property type="component" value="Chromosome 1"/>
</dbReference>
<proteinExistence type="predicted"/>
<dbReference type="PANTHER" id="PTHR11102">
    <property type="entry name" value="SEL-1-LIKE PROTEIN"/>
    <property type="match status" value="1"/>
</dbReference>
<dbReference type="EMBL" id="CP034672">
    <property type="protein sequence ID" value="AZS24663.1"/>
    <property type="molecule type" value="Genomic_DNA"/>
</dbReference>
<sequence length="341" mass="38845">MLLEGQGVEAAPTKALGWFHQAAQQGDPQAQYQIARQFQRDYESTQMVADAKPALQWLKKAANGGSSAAQTELGRWYINGLYTEDWIVWVDVEAAEQLFRQAIEQDNNDARYELARLLEANPNLVQKGDKRADLYRQAGNADAQYQLGRLYFEGKGVMKNHDDALEWMQKAAQQKHAYAEFVLGSYAEQSGQIQEAINYYQRSAEQQFASAHAKLGFIYFNGTGIDKDIKQAEFHLREGTRLGHQTAKNYLVQLLAEQGDAENQFYYGQQLNKTLRQRTRSGQTMPDIFQPFTWYEKSALQGYAPAQNQLGFHYSSSDPELSFEWYTKAAQQGFGPAMWNL</sequence>
<evidence type="ECO:0000313" key="1">
    <source>
        <dbReference type="EMBL" id="AZS24663.1"/>
    </source>
</evidence>
<dbReference type="PANTHER" id="PTHR11102:SF160">
    <property type="entry name" value="ERAD-ASSOCIATED E3 UBIQUITIN-PROTEIN LIGASE COMPONENT HRD3"/>
    <property type="match status" value="1"/>
</dbReference>
<dbReference type="InterPro" id="IPR006597">
    <property type="entry name" value="Sel1-like"/>
</dbReference>
<gene>
    <name evidence="1" type="ORF">DYL72_06025</name>
</gene>
<dbReference type="SMART" id="SM00671">
    <property type="entry name" value="SEL1"/>
    <property type="match status" value="7"/>
</dbReference>
<organism evidence="1 2">
    <name type="scientific">Vibrio anguillarum</name>
    <name type="common">Listonella anguillarum</name>
    <dbReference type="NCBI Taxonomy" id="55601"/>
    <lineage>
        <taxon>Bacteria</taxon>
        <taxon>Pseudomonadati</taxon>
        <taxon>Pseudomonadota</taxon>
        <taxon>Gammaproteobacteria</taxon>
        <taxon>Vibrionales</taxon>
        <taxon>Vibrionaceae</taxon>
        <taxon>Vibrio</taxon>
    </lineage>
</organism>
<dbReference type="Gene3D" id="1.25.40.10">
    <property type="entry name" value="Tetratricopeptide repeat domain"/>
    <property type="match status" value="3"/>
</dbReference>
<dbReference type="InterPro" id="IPR050767">
    <property type="entry name" value="Sel1_AlgK"/>
</dbReference>
<dbReference type="Pfam" id="PF08238">
    <property type="entry name" value="Sel1"/>
    <property type="match status" value="8"/>
</dbReference>
<protein>
    <submittedName>
        <fullName evidence="1">Sel1 repeat family protein</fullName>
    </submittedName>
</protein>
<name>A0A7U6J218_VIBAN</name>
<reference evidence="1 2" key="1">
    <citation type="submission" date="2018-12" db="EMBL/GenBank/DDBJ databases">
        <title>Characterization and Draft Genome of Vibrio anguillarum J360 Marine Pathogen Isolated from an Outbreak in Lumpfish (Cyclopterus lumpus).</title>
        <authorList>
            <person name="Vasquez J.I."/>
            <person name="Cao T."/>
            <person name="Chakraborty S."/>
            <person name="Gnanagobal H."/>
            <person name="Wescot J."/>
            <person name="Boyce D."/>
            <person name="Santander J."/>
        </authorList>
    </citation>
    <scope>NUCLEOTIDE SEQUENCE [LARGE SCALE GENOMIC DNA]</scope>
    <source>
        <strain evidence="1 2">J360</strain>
    </source>
</reference>
<accession>A0A7U6J218</accession>
<dbReference type="RefSeq" id="WP_127170312.1">
    <property type="nucleotide sequence ID" value="NZ_CP034672.1"/>
</dbReference>